<dbReference type="PANTHER" id="PTHR36923">
    <property type="entry name" value="FERREDOXIN"/>
    <property type="match status" value="1"/>
</dbReference>
<organism evidence="8 9">
    <name type="scientific">Sphingopyxis macrogoltabida</name>
    <name type="common">Sphingomonas macrogoltabidus</name>
    <dbReference type="NCBI Taxonomy" id="33050"/>
    <lineage>
        <taxon>Bacteria</taxon>
        <taxon>Pseudomonadati</taxon>
        <taxon>Pseudomonadota</taxon>
        <taxon>Alphaproteobacteria</taxon>
        <taxon>Sphingomonadales</taxon>
        <taxon>Sphingomonadaceae</taxon>
        <taxon>Sphingopyxis</taxon>
    </lineage>
</organism>
<dbReference type="GO" id="GO:0009055">
    <property type="term" value="F:electron transfer activity"/>
    <property type="evidence" value="ECO:0007669"/>
    <property type="project" value="UniProtKB-UniRule"/>
</dbReference>
<name>A0AAC9AYY6_SPHMC</name>
<dbReference type="InterPro" id="IPR051269">
    <property type="entry name" value="Fe-S_cluster_ET"/>
</dbReference>
<gene>
    <name evidence="8" type="ORF">ATM17_30270</name>
</gene>
<evidence type="ECO:0000313" key="8">
    <source>
        <dbReference type="EMBL" id="AMU92547.1"/>
    </source>
</evidence>
<reference evidence="9" key="1">
    <citation type="submission" date="2015-11" db="EMBL/GenBank/DDBJ databases">
        <title>Complete genome sequence of a polyethylene-glycol degrader Sphingopyxis macrogoltabida 203N (NBRC 111659).</title>
        <authorList>
            <person name="Yoshiyuki O."/>
            <person name="Shouta N."/>
            <person name="Nagata Y."/>
            <person name="Numata M."/>
            <person name="Tsuchikane K."/>
            <person name="Hosoyama A."/>
            <person name="Yamazoe A."/>
            <person name="Tsuda M."/>
            <person name="Fujita N."/>
            <person name="Kawai F."/>
        </authorList>
    </citation>
    <scope>NUCLEOTIDE SEQUENCE [LARGE SCALE GENOMIC DNA]</scope>
    <source>
        <strain evidence="9">203N</strain>
        <plasmid evidence="9">unnamed1</plasmid>
    </source>
</reference>
<proteinExistence type="predicted"/>
<keyword evidence="9" id="KW-1185">Reference proteome</keyword>
<dbReference type="SUPFAM" id="SSF54862">
    <property type="entry name" value="4Fe-4S ferredoxins"/>
    <property type="match status" value="1"/>
</dbReference>
<evidence type="ECO:0000256" key="6">
    <source>
        <dbReference type="RuleBase" id="RU368020"/>
    </source>
</evidence>
<keyword evidence="5 6" id="KW-0411">Iron-sulfur</keyword>
<evidence type="ECO:0000256" key="2">
    <source>
        <dbReference type="ARBA" id="ARBA00022723"/>
    </source>
</evidence>
<feature type="domain" description="4Fe-4S ferredoxin-type" evidence="7">
    <location>
        <begin position="1"/>
        <end position="29"/>
    </location>
</feature>
<sequence length="65" mass="6825">MKIKVDQHNCIGAGNCAQLAPKVFSQREEDGVVILLDETPGDSEAEDVAKAVKICPAQAISVSEG</sequence>
<keyword evidence="4 6" id="KW-0408">Iron</keyword>
<evidence type="ECO:0000313" key="9">
    <source>
        <dbReference type="Proteomes" id="UP000076088"/>
    </source>
</evidence>
<keyword evidence="2 6" id="KW-0479">Metal-binding</keyword>
<accession>A0AAC9AYY6</accession>
<dbReference type="Gene3D" id="3.30.70.20">
    <property type="match status" value="1"/>
</dbReference>
<keyword evidence="3 6" id="KW-0249">Electron transport</keyword>
<evidence type="ECO:0000256" key="5">
    <source>
        <dbReference type="ARBA" id="ARBA00023014"/>
    </source>
</evidence>
<evidence type="ECO:0000259" key="7">
    <source>
        <dbReference type="PROSITE" id="PS51379"/>
    </source>
</evidence>
<dbReference type="AlphaFoldDB" id="A0AAC9AYY6"/>
<keyword evidence="8" id="KW-0614">Plasmid</keyword>
<keyword evidence="1 6" id="KW-0813">Transport</keyword>
<comment type="function">
    <text evidence="6">Ferredoxins are iron-sulfur proteins that transfer electrons in a wide variety of metabolic reactions.</text>
</comment>
<geneLocation type="plasmid" evidence="8 9">
    <name>unnamed1</name>
</geneLocation>
<reference evidence="8 9" key="2">
    <citation type="journal article" date="2016" name="Genome Announc.">
        <title>Complete Genome Sequence of Sphingopyxis macrogoltabida Strain 203N (NBRC 111659), a Polyethylene Glycol Degrader.</title>
        <authorList>
            <person name="Ohtsubo Y."/>
            <person name="Nonoyama S."/>
            <person name="Nagata Y."/>
            <person name="Numata M."/>
            <person name="Tsuchikane K."/>
            <person name="Hosoyama A."/>
            <person name="Yamazoe A."/>
            <person name="Tsuda M."/>
            <person name="Fujita N."/>
            <person name="Kawai F."/>
        </authorList>
    </citation>
    <scope>NUCLEOTIDE SEQUENCE [LARGE SCALE GENOMIC DNA]</scope>
    <source>
        <strain evidence="8 9">203N</strain>
    </source>
</reference>
<dbReference type="PRINTS" id="PR00352">
    <property type="entry name" value="3FE4SFRDOXIN"/>
</dbReference>
<dbReference type="InterPro" id="IPR001080">
    <property type="entry name" value="3Fe4S_ferredoxin"/>
</dbReference>
<evidence type="ECO:0000256" key="1">
    <source>
        <dbReference type="ARBA" id="ARBA00022448"/>
    </source>
</evidence>
<dbReference type="KEGG" id="smaz:LH19_26275"/>
<evidence type="ECO:0000256" key="4">
    <source>
        <dbReference type="ARBA" id="ARBA00023004"/>
    </source>
</evidence>
<dbReference type="RefSeq" id="WP_054734490.1">
    <property type="nucleotide sequence ID" value="NZ_CP009430.1"/>
</dbReference>
<dbReference type="GO" id="GO:0051536">
    <property type="term" value="F:iron-sulfur cluster binding"/>
    <property type="evidence" value="ECO:0007669"/>
    <property type="project" value="UniProtKB-KW"/>
</dbReference>
<dbReference type="Pfam" id="PF13370">
    <property type="entry name" value="Fer4_13"/>
    <property type="match status" value="1"/>
</dbReference>
<dbReference type="PROSITE" id="PS51379">
    <property type="entry name" value="4FE4S_FER_2"/>
    <property type="match status" value="1"/>
</dbReference>
<dbReference type="PANTHER" id="PTHR36923:SF3">
    <property type="entry name" value="FERREDOXIN"/>
    <property type="match status" value="1"/>
</dbReference>
<dbReference type="Proteomes" id="UP000076088">
    <property type="component" value="Plasmid unnamed1"/>
</dbReference>
<dbReference type="EMBL" id="CP013345">
    <property type="protein sequence ID" value="AMU92547.1"/>
    <property type="molecule type" value="Genomic_DNA"/>
</dbReference>
<dbReference type="GO" id="GO:0005506">
    <property type="term" value="F:iron ion binding"/>
    <property type="evidence" value="ECO:0007669"/>
    <property type="project" value="UniProtKB-UniRule"/>
</dbReference>
<protein>
    <recommendedName>
        <fullName evidence="6">Ferredoxin</fullName>
    </recommendedName>
</protein>
<dbReference type="InterPro" id="IPR017896">
    <property type="entry name" value="4Fe4S_Fe-S-bd"/>
</dbReference>
<evidence type="ECO:0000256" key="3">
    <source>
        <dbReference type="ARBA" id="ARBA00022982"/>
    </source>
</evidence>